<dbReference type="Pfam" id="PF13304">
    <property type="entry name" value="AAA_21"/>
    <property type="match status" value="1"/>
</dbReference>
<dbReference type="InterPro" id="IPR027417">
    <property type="entry name" value="P-loop_NTPase"/>
</dbReference>
<protein>
    <submittedName>
        <fullName evidence="2">AAA family ATPase</fullName>
    </submittedName>
</protein>
<evidence type="ECO:0000313" key="2">
    <source>
        <dbReference type="EMBL" id="MFC0708090.1"/>
    </source>
</evidence>
<dbReference type="InterPro" id="IPR003959">
    <property type="entry name" value="ATPase_AAA_core"/>
</dbReference>
<feature type="domain" description="ATPase AAA-type core" evidence="1">
    <location>
        <begin position="36"/>
        <end position="424"/>
    </location>
</feature>
<sequence length="449" mass="51012">MEKRIEKIEIDKLFGRFDYCINLAEHENSISIITAPNGYGKSTILKIVSSFASGDYYYFIREKFGSIRFHLSNEETVEIIHVEDDHENNQVTIRSGSNQTKIKDPFGGQDGDGRSFVVERAFPFLTRIGPRTWRHDRTGEVFDRFDILNRYGDHPVFRRSIKRDEWLENIRGSLRVFSIPTNRLKFEEDLSVRGLTAAKSSLMVGAIAIEIKEKMQFAIRNQFEEGRKKETNFPTRLMESLKGEIAPTREAIIESIKSVQAYEERYGRLGLVPHTGTTKQLNVHAESTENAGMLVLKTYLDDIREKFSLLEDLAQRLDVFCSSINGLIAFKTIETSADEGIVVKVVDGNQDSLPLSVLSSGEQHLIVLIGKLIFNTKKGSLVLIDEPEISFHPEWQEKFLSILEEIRKLNDFTVLVATHSPILIGDRWSSVIELAEQHRSAGEQACLGA</sequence>
<proteinExistence type="predicted"/>
<dbReference type="RefSeq" id="WP_376941731.1">
    <property type="nucleotide sequence ID" value="NZ_CP171449.1"/>
</dbReference>
<dbReference type="EMBL" id="JBHLSS010000001">
    <property type="protein sequence ID" value="MFC0708090.1"/>
    <property type="molecule type" value="Genomic_DNA"/>
</dbReference>
<dbReference type="SUPFAM" id="SSF52540">
    <property type="entry name" value="P-loop containing nucleoside triphosphate hydrolases"/>
    <property type="match status" value="1"/>
</dbReference>
<name>A0ABV6SID0_AZOPA</name>
<evidence type="ECO:0000313" key="3">
    <source>
        <dbReference type="Proteomes" id="UP001589891"/>
    </source>
</evidence>
<comment type="caution">
    <text evidence="2">The sequence shown here is derived from an EMBL/GenBank/DDBJ whole genome shotgun (WGS) entry which is preliminary data.</text>
</comment>
<dbReference type="Gene3D" id="3.40.50.300">
    <property type="entry name" value="P-loop containing nucleotide triphosphate hydrolases"/>
    <property type="match status" value="1"/>
</dbReference>
<accession>A0ABV6SID0</accession>
<reference evidence="2 3" key="1">
    <citation type="submission" date="2024-09" db="EMBL/GenBank/DDBJ databases">
        <authorList>
            <person name="Sun Q."/>
            <person name="Mori K."/>
        </authorList>
    </citation>
    <scope>NUCLEOTIDE SEQUENCE [LARGE SCALE GENOMIC DNA]</scope>
    <source>
        <strain evidence="2 3">NCAIM B.01794</strain>
    </source>
</reference>
<gene>
    <name evidence="2" type="ORF">ACFFGX_00135</name>
</gene>
<dbReference type="PANTHER" id="PTHR43581:SF2">
    <property type="entry name" value="EXCINUCLEASE ATPASE SUBUNIT"/>
    <property type="match status" value="1"/>
</dbReference>
<dbReference type="InterPro" id="IPR051396">
    <property type="entry name" value="Bact_Antivir_Def_Nuclease"/>
</dbReference>
<evidence type="ECO:0000259" key="1">
    <source>
        <dbReference type="Pfam" id="PF13304"/>
    </source>
</evidence>
<keyword evidence="3" id="KW-1185">Reference proteome</keyword>
<dbReference type="Proteomes" id="UP001589891">
    <property type="component" value="Unassembled WGS sequence"/>
</dbReference>
<dbReference type="PANTHER" id="PTHR43581">
    <property type="entry name" value="ATP/GTP PHOSPHATASE"/>
    <property type="match status" value="1"/>
</dbReference>
<organism evidence="2 3">
    <name type="scientific">Azorhizophilus paspali</name>
    <name type="common">Azotobacter paspali</name>
    <dbReference type="NCBI Taxonomy" id="69963"/>
    <lineage>
        <taxon>Bacteria</taxon>
        <taxon>Pseudomonadati</taxon>
        <taxon>Pseudomonadota</taxon>
        <taxon>Gammaproteobacteria</taxon>
        <taxon>Pseudomonadales</taxon>
        <taxon>Pseudomonadaceae</taxon>
        <taxon>Azorhizophilus</taxon>
    </lineage>
</organism>